<keyword evidence="4" id="KW-1185">Reference proteome</keyword>
<evidence type="ECO:0000256" key="2">
    <source>
        <dbReference type="ARBA" id="ARBA00022691"/>
    </source>
</evidence>
<accession>A0A9P7GVJ8</accession>
<gene>
    <name evidence="3" type="ORF">H0H81_006572</name>
</gene>
<keyword evidence="1" id="KW-0808">Transferase</keyword>
<name>A0A9P7GVJ8_9AGAR</name>
<comment type="caution">
    <text evidence="3">The sequence shown here is derived from an EMBL/GenBank/DDBJ whole genome shotgun (WGS) entry which is preliminary data.</text>
</comment>
<organism evidence="3 4">
    <name type="scientific">Sphagnurus paluster</name>
    <dbReference type="NCBI Taxonomy" id="117069"/>
    <lineage>
        <taxon>Eukaryota</taxon>
        <taxon>Fungi</taxon>
        <taxon>Dikarya</taxon>
        <taxon>Basidiomycota</taxon>
        <taxon>Agaricomycotina</taxon>
        <taxon>Agaricomycetes</taxon>
        <taxon>Agaricomycetidae</taxon>
        <taxon>Agaricales</taxon>
        <taxon>Tricholomatineae</taxon>
        <taxon>Lyophyllaceae</taxon>
        <taxon>Sphagnurus</taxon>
    </lineage>
</organism>
<proteinExistence type="predicted"/>
<dbReference type="PANTHER" id="PTHR35897:SF1">
    <property type="entry name" value="METHYLTRANSFERASE AUSD"/>
    <property type="match status" value="1"/>
</dbReference>
<dbReference type="Proteomes" id="UP000717328">
    <property type="component" value="Unassembled WGS sequence"/>
</dbReference>
<reference evidence="3" key="2">
    <citation type="submission" date="2021-10" db="EMBL/GenBank/DDBJ databases">
        <title>Phylogenomics reveals ancestral predisposition of the termite-cultivated fungus Termitomyces towards a domesticated lifestyle.</title>
        <authorList>
            <person name="Auxier B."/>
            <person name="Grum-Grzhimaylo A."/>
            <person name="Cardenas M.E."/>
            <person name="Lodge J.D."/>
            <person name="Laessoe T."/>
            <person name="Pedersen O."/>
            <person name="Smith M.E."/>
            <person name="Kuyper T.W."/>
            <person name="Franco-Molano E.A."/>
            <person name="Baroni T.J."/>
            <person name="Aanen D.K."/>
        </authorList>
    </citation>
    <scope>NUCLEOTIDE SEQUENCE</scope>
    <source>
        <strain evidence="3">D49</strain>
    </source>
</reference>
<feature type="non-terminal residue" evidence="3">
    <location>
        <position position="194"/>
    </location>
</feature>
<evidence type="ECO:0000313" key="4">
    <source>
        <dbReference type="Proteomes" id="UP000717328"/>
    </source>
</evidence>
<dbReference type="OrthoDB" id="2094832at2759"/>
<dbReference type="PANTHER" id="PTHR35897">
    <property type="entry name" value="METHYLTRANSFERASE AUSD"/>
    <property type="match status" value="1"/>
</dbReference>
<sequence length="194" mass="21515">GNDIRKAVADGWPAENAIGSDLRQGFWDFGHELFISTPKSFPVAFVAGDAFDSTIIAPRAPFTEVPETPRPDLKSLVSLTPLQGHISVIHASSFFHLFDEARQLELAKRVATLLSPLAGSIIFGSHIGKLEKGLHERHDDETKMFCHSPESWQALWDGEIFDKGQVKVDAILRPVERPDKTGVAHLLIWSVTRQ</sequence>
<evidence type="ECO:0000256" key="1">
    <source>
        <dbReference type="ARBA" id="ARBA00022679"/>
    </source>
</evidence>
<dbReference type="InterPro" id="IPR051654">
    <property type="entry name" value="Meroterpenoid_MTases"/>
</dbReference>
<dbReference type="AlphaFoldDB" id="A0A9P7GVJ8"/>
<evidence type="ECO:0008006" key="5">
    <source>
        <dbReference type="Google" id="ProtNLM"/>
    </source>
</evidence>
<dbReference type="GO" id="GO:0016740">
    <property type="term" value="F:transferase activity"/>
    <property type="evidence" value="ECO:0007669"/>
    <property type="project" value="UniProtKB-KW"/>
</dbReference>
<evidence type="ECO:0000313" key="3">
    <source>
        <dbReference type="EMBL" id="KAG5654190.1"/>
    </source>
</evidence>
<dbReference type="EMBL" id="JABCKI010000017">
    <property type="protein sequence ID" value="KAG5654190.1"/>
    <property type="molecule type" value="Genomic_DNA"/>
</dbReference>
<keyword evidence="2" id="KW-0949">S-adenosyl-L-methionine</keyword>
<reference evidence="3" key="1">
    <citation type="submission" date="2021-02" db="EMBL/GenBank/DDBJ databases">
        <authorList>
            <person name="Nieuwenhuis M."/>
            <person name="Van De Peppel L.J.J."/>
        </authorList>
    </citation>
    <scope>NUCLEOTIDE SEQUENCE</scope>
    <source>
        <strain evidence="3">D49</strain>
    </source>
</reference>
<protein>
    <recommendedName>
        <fullName evidence="5">Methyltransferase type 11 domain-containing protein</fullName>
    </recommendedName>
</protein>